<organism evidence="3 4">
    <name type="scientific">Actinophytocola xinjiangensis</name>
    <dbReference type="NCBI Taxonomy" id="485602"/>
    <lineage>
        <taxon>Bacteria</taxon>
        <taxon>Bacillati</taxon>
        <taxon>Actinomycetota</taxon>
        <taxon>Actinomycetes</taxon>
        <taxon>Pseudonocardiales</taxon>
        <taxon>Pseudonocardiaceae</taxon>
    </lineage>
</organism>
<dbReference type="RefSeq" id="WP_075133514.1">
    <property type="nucleotide sequence ID" value="NZ_MSIF01000006.1"/>
</dbReference>
<dbReference type="CDD" id="cd09008">
    <property type="entry name" value="MTAN"/>
    <property type="match status" value="1"/>
</dbReference>
<keyword evidence="4" id="KW-1185">Reference proteome</keyword>
<dbReference type="SUPFAM" id="SSF53167">
    <property type="entry name" value="Purine and uridine phosphorylases"/>
    <property type="match status" value="1"/>
</dbReference>
<protein>
    <recommendedName>
        <fullName evidence="2">Nucleoside phosphorylase domain-containing protein</fullName>
    </recommendedName>
</protein>
<name>A0A7Z0WLV9_9PSEU</name>
<reference evidence="3 4" key="1">
    <citation type="submission" date="2016-12" db="EMBL/GenBank/DDBJ databases">
        <title>The draft genome sequence of Actinophytocola xinjiangensis.</title>
        <authorList>
            <person name="Wang W."/>
            <person name="Yuan L."/>
        </authorList>
    </citation>
    <scope>NUCLEOTIDE SEQUENCE [LARGE SCALE GENOMIC DNA]</scope>
    <source>
        <strain evidence="3 4">CGMCC 4.4663</strain>
    </source>
</reference>
<dbReference type="InterPro" id="IPR009091">
    <property type="entry name" value="RCC1/BLIP-II"/>
</dbReference>
<dbReference type="GO" id="GO:0008782">
    <property type="term" value="F:adenosylhomocysteine nucleosidase activity"/>
    <property type="evidence" value="ECO:0007669"/>
    <property type="project" value="TreeGrafter"/>
</dbReference>
<feature type="domain" description="Nucleoside phosphorylase" evidence="2">
    <location>
        <begin position="2"/>
        <end position="240"/>
    </location>
</feature>
<dbReference type="AlphaFoldDB" id="A0A7Z0WLV9"/>
<feature type="region of interest" description="Disordered" evidence="1">
    <location>
        <begin position="389"/>
        <end position="414"/>
    </location>
</feature>
<dbReference type="PANTHER" id="PTHR46832:SF1">
    <property type="entry name" value="5'-METHYLTHIOADENOSINE_S-ADENOSYLHOMOCYSTEINE NUCLEOSIDASE"/>
    <property type="match status" value="1"/>
</dbReference>
<dbReference type="GO" id="GO:0009116">
    <property type="term" value="P:nucleoside metabolic process"/>
    <property type="evidence" value="ECO:0007669"/>
    <property type="project" value="InterPro"/>
</dbReference>
<evidence type="ECO:0000256" key="1">
    <source>
        <dbReference type="SAM" id="MobiDB-lite"/>
    </source>
</evidence>
<evidence type="ECO:0000313" key="4">
    <source>
        <dbReference type="Proteomes" id="UP000185696"/>
    </source>
</evidence>
<dbReference type="SUPFAM" id="SSF50985">
    <property type="entry name" value="RCC1/BLIP-II"/>
    <property type="match status" value="1"/>
</dbReference>
<dbReference type="GO" id="GO:0008930">
    <property type="term" value="F:methylthioadenosine nucleosidase activity"/>
    <property type="evidence" value="ECO:0007669"/>
    <property type="project" value="TreeGrafter"/>
</dbReference>
<gene>
    <name evidence="3" type="ORF">BLA60_15175</name>
</gene>
<dbReference type="EMBL" id="MSIF01000006">
    <property type="protein sequence ID" value="OLF10525.1"/>
    <property type="molecule type" value="Genomic_DNA"/>
</dbReference>
<dbReference type="GO" id="GO:0005829">
    <property type="term" value="C:cytosol"/>
    <property type="evidence" value="ECO:0007669"/>
    <property type="project" value="TreeGrafter"/>
</dbReference>
<comment type="caution">
    <text evidence="3">The sequence shown here is derived from an EMBL/GenBank/DDBJ whole genome shotgun (WGS) entry which is preliminary data.</text>
</comment>
<dbReference type="Proteomes" id="UP000185696">
    <property type="component" value="Unassembled WGS sequence"/>
</dbReference>
<dbReference type="Pfam" id="PF01048">
    <property type="entry name" value="PNP_UDP_1"/>
    <property type="match status" value="1"/>
</dbReference>
<dbReference type="Gene3D" id="2.130.10.30">
    <property type="entry name" value="Regulator of chromosome condensation 1/beta-lactamase-inhibitor protein II"/>
    <property type="match status" value="2"/>
</dbReference>
<dbReference type="GO" id="GO:0019284">
    <property type="term" value="P:L-methionine salvage from S-adenosylmethionine"/>
    <property type="evidence" value="ECO:0007669"/>
    <property type="project" value="TreeGrafter"/>
</dbReference>
<proteinExistence type="predicted"/>
<dbReference type="Pfam" id="PF13540">
    <property type="entry name" value="RCC1_2"/>
    <property type="match status" value="2"/>
</dbReference>
<dbReference type="Gene3D" id="3.40.50.1580">
    <property type="entry name" value="Nucleoside phosphorylase domain"/>
    <property type="match status" value="1"/>
</dbReference>
<sequence length="604" mass="63491">MIVILTALEIEYLAVKKHLRNLRWHQLPAGTYVEIGRLKDEPQAQVVLAAIGMGTANAAALTERVIAEFAPAAVLFVGIAGGMRDWLALGDVVVANRIYAYQGGRIDQDRYQARPRAWDTNHRLLELARLVHRSQAWPGAKKKTAPSIHFEPVAAGDVVLNSVTAPESDRLRLHYNDAVAVETESSGVALAAHLSESTPVVAIRGIGDHAGGGEGKFAEDAAGWQPTAAANAAAFAAGLVAAAYRQAAPRQGQGQGPIVDNSGAYIGMVDAGDSGKVKITQRVINGVRSNPVPAIIVFAVVIALLGWGTWGLVSPTAADDQDSSSTTAAGTVGLLSVSDKSACGLRTDHTAICWGQSAEYLRPEGQFTSVATRNGIACGLREDGTATCWDSDGAHTTTGPSPTPREEKEIPQPGPRARFTAVTAGCGVLRDGKVTCWDEDKKVNGDDGTDPTGTFSMVTASMYDAVCGVRTDATIHCWGDDDLKPPSGTFRTVSVGGHHACGLRTDDSVTCWGRNDRGQTVAPKGTFRAVSAGEEHSCGLRTDNTIACWGKGNEGATTPPDGTFAVLGQNTGGEYSCALREDGRAECWGQSGDIDVPADRLLVR</sequence>
<dbReference type="InterPro" id="IPR035994">
    <property type="entry name" value="Nucleoside_phosphorylase_sf"/>
</dbReference>
<dbReference type="InterPro" id="IPR000845">
    <property type="entry name" value="Nucleoside_phosphorylase_d"/>
</dbReference>
<evidence type="ECO:0000259" key="2">
    <source>
        <dbReference type="Pfam" id="PF01048"/>
    </source>
</evidence>
<evidence type="ECO:0000313" key="3">
    <source>
        <dbReference type="EMBL" id="OLF10525.1"/>
    </source>
</evidence>
<accession>A0A7Z0WLV9</accession>
<dbReference type="PANTHER" id="PTHR46832">
    <property type="entry name" value="5'-METHYLTHIOADENOSINE/S-ADENOSYLHOMOCYSTEINE NUCLEOSIDASE"/>
    <property type="match status" value="1"/>
</dbReference>